<accession>A0AAW0MWM1</accession>
<dbReference type="AlphaFoldDB" id="A0AAW0MWM1"/>
<dbReference type="PANTHER" id="PTHR36981:SF3">
    <property type="entry name" value="UBIQUITIN-LIKE PROTEASE FAMILY PROFILE DOMAIN-CONTAINING PROTEIN"/>
    <property type="match status" value="1"/>
</dbReference>
<evidence type="ECO:0000259" key="2">
    <source>
        <dbReference type="Pfam" id="PF20478"/>
    </source>
</evidence>
<dbReference type="Proteomes" id="UP001460270">
    <property type="component" value="Unassembled WGS sequence"/>
</dbReference>
<feature type="domain" description="P2X purinoreceptor 7 intracellular" evidence="2">
    <location>
        <begin position="163"/>
        <end position="295"/>
    </location>
</feature>
<dbReference type="Pfam" id="PF20478">
    <property type="entry name" value="P2RX7_C"/>
    <property type="match status" value="1"/>
</dbReference>
<keyword evidence="4" id="KW-1185">Reference proteome</keyword>
<evidence type="ECO:0000256" key="1">
    <source>
        <dbReference type="SAM" id="MobiDB-lite"/>
    </source>
</evidence>
<dbReference type="EMBL" id="JBBPFD010000020">
    <property type="protein sequence ID" value="KAK7883963.1"/>
    <property type="molecule type" value="Genomic_DNA"/>
</dbReference>
<protein>
    <recommendedName>
        <fullName evidence="2">P2X purinoreceptor 7 intracellular domain-containing protein</fullName>
    </recommendedName>
</protein>
<proteinExistence type="predicted"/>
<organism evidence="3 4">
    <name type="scientific">Mugilogobius chulae</name>
    <name type="common">yellowstripe goby</name>
    <dbReference type="NCBI Taxonomy" id="88201"/>
    <lineage>
        <taxon>Eukaryota</taxon>
        <taxon>Metazoa</taxon>
        <taxon>Chordata</taxon>
        <taxon>Craniata</taxon>
        <taxon>Vertebrata</taxon>
        <taxon>Euteleostomi</taxon>
        <taxon>Actinopterygii</taxon>
        <taxon>Neopterygii</taxon>
        <taxon>Teleostei</taxon>
        <taxon>Neoteleostei</taxon>
        <taxon>Acanthomorphata</taxon>
        <taxon>Gobiaria</taxon>
        <taxon>Gobiiformes</taxon>
        <taxon>Gobioidei</taxon>
        <taxon>Gobiidae</taxon>
        <taxon>Gobionellinae</taxon>
        <taxon>Mugilogobius</taxon>
    </lineage>
</organism>
<feature type="compositionally biased region" description="Basic residues" evidence="1">
    <location>
        <begin position="48"/>
        <end position="59"/>
    </location>
</feature>
<evidence type="ECO:0000313" key="3">
    <source>
        <dbReference type="EMBL" id="KAK7883963.1"/>
    </source>
</evidence>
<comment type="caution">
    <text evidence="3">The sequence shown here is derived from an EMBL/GenBank/DDBJ whole genome shotgun (WGS) entry which is preliminary data.</text>
</comment>
<dbReference type="InterPro" id="IPR046815">
    <property type="entry name" value="P2RX7_C"/>
</dbReference>
<gene>
    <name evidence="3" type="ORF">WMY93_027086</name>
</gene>
<dbReference type="PANTHER" id="PTHR36981">
    <property type="entry name" value="ZGC:195170"/>
    <property type="match status" value="1"/>
</dbReference>
<name>A0AAW0MWM1_9GOBI</name>
<reference evidence="4" key="1">
    <citation type="submission" date="2024-04" db="EMBL/GenBank/DDBJ databases">
        <title>Salinicola lusitanus LLJ914,a marine bacterium isolated from the Okinawa Trough.</title>
        <authorList>
            <person name="Li J."/>
        </authorList>
    </citation>
    <scope>NUCLEOTIDE SEQUENCE [LARGE SCALE GENOMIC DNA]</scope>
</reference>
<sequence>MYCTIKTSPVGDCDNNCNNVYFKSYGTIKTSPVEESSDDEFVPPVASKGKKAPKRRRASASKGQKHGDSARRQTTVPVGESDEEPVASTSKPPPKRARSASKGPGERAVPITDLTNEDRVRVEEIRNERRRFERKRIQALDLTQAQEVLTQVLDRDPSVIFDVFNYSAPPELPSPNEGLKWCRCTRCREMPTDLEKKCCNQSPESCFSITPHFEVYIIDRGVLRLARRLWNDFRAVYDEPDLGEDYRQFRHAAYRQYVAWKHGVLGAGRRVVIPSCVVWKIRDTFPDPTRTYTGFIPSRL</sequence>
<evidence type="ECO:0000313" key="4">
    <source>
        <dbReference type="Proteomes" id="UP001460270"/>
    </source>
</evidence>
<feature type="region of interest" description="Disordered" evidence="1">
    <location>
        <begin position="29"/>
        <end position="115"/>
    </location>
</feature>